<organism evidence="1">
    <name type="scientific">Streptomyces paromomycinus</name>
    <name type="common">Streptomyces rimosus subsp. paromomycinus</name>
    <dbReference type="NCBI Taxonomy" id="92743"/>
    <lineage>
        <taxon>Bacteria</taxon>
        <taxon>Bacillati</taxon>
        <taxon>Actinomycetota</taxon>
        <taxon>Actinomycetes</taxon>
        <taxon>Kitasatosporales</taxon>
        <taxon>Streptomycetaceae</taxon>
        <taxon>Streptomyces</taxon>
    </lineage>
</organism>
<accession>Q2MF46</accession>
<reference evidence="1" key="2">
    <citation type="submission" date="2004-06" db="EMBL/GenBank/DDBJ databases">
        <title>The Aac(3')-encoding gene, aacC7, is not an integral part of the paromomycin biosynthesic gene cluster and forms an operon with an AAC(6')-II-encoding gene in Streptomyces rimosus ssp. paromomycinus NRRL 2455.</title>
        <authorList>
            <person name="AboShanab K."/>
            <person name="Schmidt-Beissner H."/>
            <person name="Wehmeier U."/>
            <person name="Piepersberg W."/>
            <person name="Welzel K."/>
            <person name="Vente A."/>
        </authorList>
    </citation>
    <scope>NUCLEOTIDE SEQUENCE</scope>
    <source>
        <strain evidence="1">NRRL2455</strain>
    </source>
</reference>
<reference evidence="1" key="1">
    <citation type="journal article" date="1989" name="J. Bacteriol.">
        <title>Isolation and nucleotide sequencing of an aminocyclitol acetyltransferase gene from Streptomyces rimosus forma paromomycinus.</title>
        <authorList>
            <person name="Lopez-Cabrera M."/>
            <person name="Perez-Gonzalez J.A."/>
            <person name="Heinzel P."/>
            <person name="Piepersberg W."/>
            <person name="Jimenez A."/>
        </authorList>
    </citation>
    <scope>NUCLEOTIDE SEQUENCE</scope>
    <source>
        <strain evidence="1">NRRL2455</strain>
    </source>
</reference>
<feature type="non-terminal residue" evidence="1">
    <location>
        <position position="96"/>
    </location>
</feature>
<proteinExistence type="predicted"/>
<evidence type="ECO:0000313" key="1">
    <source>
        <dbReference type="EMBL" id="CAG44467.1"/>
    </source>
</evidence>
<evidence type="ECO:0008006" key="2">
    <source>
        <dbReference type="Google" id="ProtNLM"/>
    </source>
</evidence>
<dbReference type="AlphaFoldDB" id="Q2MF46"/>
<dbReference type="EMBL" id="AJ749845">
    <property type="protein sequence ID" value="CAG44467.1"/>
    <property type="molecule type" value="Genomic_DNA"/>
</dbReference>
<sequence length="96" mass="10214">MTPDGACSNVRTLAGKGLRGTAGGVYSRAMRVPCRELVTLVARGVDASWSEARMTAVKAPRNGAGEQELFRGLVECSQDAILTKTLDGRITFWNAA</sequence>
<name>Q2MF46_STREY</name>
<protein>
    <recommendedName>
        <fullName evidence="2">PAS domain-containing protein</fullName>
    </recommendedName>
</protein>